<organism evidence="7 8">
    <name type="scientific">Saccoglossus kowalevskii</name>
    <name type="common">Acorn worm</name>
    <dbReference type="NCBI Taxonomy" id="10224"/>
    <lineage>
        <taxon>Eukaryota</taxon>
        <taxon>Metazoa</taxon>
        <taxon>Hemichordata</taxon>
        <taxon>Enteropneusta</taxon>
        <taxon>Harrimaniidae</taxon>
        <taxon>Saccoglossus</taxon>
    </lineage>
</organism>
<sequence length="940" mass="105574">MILCSRMNVPKNGFHCRRRHGSSTLVMYISIYVLYFGLASIVGLPANETTCSLKNNGTMLDCSNLGIGSLPGNLSSDITTLILRGNNLTVLEDSAFKGLVNLEHLDLSHNYISDIALGAFEGLDRLNVLKLSHNDIYIIPITALIKTPMLQELYTDNNLLRDVPKALTKLHNLLYLDLSYNKIPQVNFDQTFQSLKTLDVLNLAGNTISTIHNDDFIGFNGTKLLRLDLSHNNLQTVNQEAFHPFMNIHTLDLSGTLLTPSYVGEVLYGLQNVQLQELILREIGWQQLTQNTFQAMTNSTLCVLDLSQNYLSIITAHLLPLPNLRQLNLAYNSIGVIHSGAFDNLMSLTILNLTANYLTTYPNFKPLQNTVQTIDLSDNKLTGEIPIDAFKGLERLSSLDMSVNNINGMLKSGIFNSQSKSLHKLDLSYNKIEQFAENVFYNTTVLRMIDLSHNNLSKIDGTIPYRHLFDCTHLDLSHNNISQIVSNAFFGMNALQYLDLSYNALNVGGLFEYNSTVFLPIRNSLSNLVLSGNNLDSIHPGTFQVLYNLKNLDLADNNIEVLGQGLFKDLSNLEVLELQYNLIRTVNKTTFAGLHSLQELNMAENQFSCTCELEWFLYWLEETNVTVVNASEYVCMYPYDLQGDLITTFDPEISCNKGAAQIISLCLVILTVFCVVVIIACRAKKACEMPKGTRLNRYSSVPYKTPPSPLPHDSIQPLNSYISDEKKDAVIPMEPVPKRKKYSGNEKGNEETNGLLQNNLESDSEDEIKLDNALQNKHPQHDQKSGSDASATDVNKNKEKSEETIGSDSDSSVSSSASSKRNSESADNNDADNDEKMIVSESEHEDNHYLSTDSLDQYKGNEEEQKDEEESVFTEESELMRDDSENPNQTPIDPQIERYLTFKFRLPESETYNFLVLTIFYLLLTVVCLLALILVFMLLR</sequence>
<evidence type="ECO:0000256" key="3">
    <source>
        <dbReference type="ARBA" id="ARBA00022737"/>
    </source>
</evidence>
<reference evidence="8" key="1">
    <citation type="submission" date="2025-08" db="UniProtKB">
        <authorList>
            <consortium name="RefSeq"/>
        </authorList>
    </citation>
    <scope>IDENTIFICATION</scope>
    <source>
        <tissue evidence="8">Testes</tissue>
    </source>
</reference>
<keyword evidence="5" id="KW-0812">Transmembrane</keyword>
<feature type="compositionally biased region" description="Acidic residues" evidence="4">
    <location>
        <begin position="864"/>
        <end position="877"/>
    </location>
</feature>
<dbReference type="Proteomes" id="UP000694865">
    <property type="component" value="Unplaced"/>
</dbReference>
<proteinExistence type="predicted"/>
<dbReference type="InterPro" id="IPR003591">
    <property type="entry name" value="Leu-rich_rpt_typical-subtyp"/>
</dbReference>
<feature type="domain" description="LRRCT" evidence="6">
    <location>
        <begin position="605"/>
        <end position="656"/>
    </location>
</feature>
<evidence type="ECO:0000256" key="5">
    <source>
        <dbReference type="SAM" id="Phobius"/>
    </source>
</evidence>
<keyword evidence="7" id="KW-1185">Reference proteome</keyword>
<dbReference type="SUPFAM" id="SSF52058">
    <property type="entry name" value="L domain-like"/>
    <property type="match status" value="2"/>
</dbReference>
<dbReference type="InterPro" id="IPR000483">
    <property type="entry name" value="Cys-rich_flank_reg_C"/>
</dbReference>
<evidence type="ECO:0000313" key="7">
    <source>
        <dbReference type="Proteomes" id="UP000694865"/>
    </source>
</evidence>
<evidence type="ECO:0000256" key="1">
    <source>
        <dbReference type="ARBA" id="ARBA00022614"/>
    </source>
</evidence>
<feature type="transmembrane region" description="Helical" evidence="5">
    <location>
        <begin position="912"/>
        <end position="939"/>
    </location>
</feature>
<keyword evidence="1" id="KW-0433">Leucine-rich repeat</keyword>
<feature type="non-terminal residue" evidence="8">
    <location>
        <position position="940"/>
    </location>
</feature>
<feature type="transmembrane region" description="Helical" evidence="5">
    <location>
        <begin position="25"/>
        <end position="46"/>
    </location>
</feature>
<dbReference type="SMART" id="SM00365">
    <property type="entry name" value="LRR_SD22"/>
    <property type="match status" value="7"/>
</dbReference>
<feature type="compositionally biased region" description="Low complexity" evidence="4">
    <location>
        <begin position="807"/>
        <end position="826"/>
    </location>
</feature>
<dbReference type="InterPro" id="IPR001611">
    <property type="entry name" value="Leu-rich_rpt"/>
</dbReference>
<evidence type="ECO:0000313" key="8">
    <source>
        <dbReference type="RefSeq" id="XP_006820699.1"/>
    </source>
</evidence>
<keyword evidence="5" id="KW-0472">Membrane</keyword>
<feature type="region of interest" description="Disordered" evidence="4">
    <location>
        <begin position="698"/>
        <end position="892"/>
    </location>
</feature>
<keyword evidence="5" id="KW-1133">Transmembrane helix</keyword>
<keyword evidence="2" id="KW-0732">Signal</keyword>
<feature type="compositionally biased region" description="Basic and acidic residues" evidence="4">
    <location>
        <begin position="834"/>
        <end position="848"/>
    </location>
</feature>
<dbReference type="SMART" id="SM00082">
    <property type="entry name" value="LRRCT"/>
    <property type="match status" value="1"/>
</dbReference>
<dbReference type="InterPro" id="IPR032675">
    <property type="entry name" value="LRR_dom_sf"/>
</dbReference>
<evidence type="ECO:0000256" key="2">
    <source>
        <dbReference type="ARBA" id="ARBA00022729"/>
    </source>
</evidence>
<dbReference type="Gene3D" id="3.80.10.10">
    <property type="entry name" value="Ribonuclease Inhibitor"/>
    <property type="match status" value="4"/>
</dbReference>
<dbReference type="RefSeq" id="XP_006820699.1">
    <property type="nucleotide sequence ID" value="XM_006820636.1"/>
</dbReference>
<gene>
    <name evidence="8" type="primary">LOC102804019</name>
</gene>
<evidence type="ECO:0000256" key="4">
    <source>
        <dbReference type="SAM" id="MobiDB-lite"/>
    </source>
</evidence>
<accession>A0ABM0ML08</accession>
<dbReference type="Pfam" id="PF13855">
    <property type="entry name" value="LRR_8"/>
    <property type="match status" value="5"/>
</dbReference>
<dbReference type="Pfam" id="PF00560">
    <property type="entry name" value="LRR_1"/>
    <property type="match status" value="1"/>
</dbReference>
<evidence type="ECO:0000259" key="6">
    <source>
        <dbReference type="SMART" id="SM00082"/>
    </source>
</evidence>
<feature type="compositionally biased region" description="Polar residues" evidence="4">
    <location>
        <begin position="751"/>
        <end position="761"/>
    </location>
</feature>
<name>A0ABM0ML08_SACKO</name>
<feature type="transmembrane region" description="Helical" evidence="5">
    <location>
        <begin position="662"/>
        <end position="681"/>
    </location>
</feature>
<dbReference type="PROSITE" id="PS51450">
    <property type="entry name" value="LRR"/>
    <property type="match status" value="4"/>
</dbReference>
<keyword evidence="3" id="KW-0677">Repeat</keyword>
<dbReference type="SMART" id="SM00369">
    <property type="entry name" value="LRR_TYP"/>
    <property type="match status" value="16"/>
</dbReference>
<dbReference type="PANTHER" id="PTHR24369:SF210">
    <property type="entry name" value="CHAOPTIN-RELATED"/>
    <property type="match status" value="1"/>
</dbReference>
<protein>
    <submittedName>
        <fullName evidence="8">Toll-like receptor 3-like</fullName>
    </submittedName>
</protein>
<dbReference type="PANTHER" id="PTHR24369">
    <property type="entry name" value="ANTIGEN BSP, PUTATIVE-RELATED"/>
    <property type="match status" value="1"/>
</dbReference>
<dbReference type="InterPro" id="IPR050541">
    <property type="entry name" value="LRR_TM_domain-containing"/>
</dbReference>
<dbReference type="GeneID" id="102804019"/>